<dbReference type="InterPro" id="IPR008928">
    <property type="entry name" value="6-hairpin_glycosidase_sf"/>
</dbReference>
<dbReference type="EMBL" id="FONA01000031">
    <property type="protein sequence ID" value="SFF05757.1"/>
    <property type="molecule type" value="Genomic_DNA"/>
</dbReference>
<evidence type="ECO:0000313" key="2">
    <source>
        <dbReference type="Proteomes" id="UP000181976"/>
    </source>
</evidence>
<dbReference type="AlphaFoldDB" id="A0A1I2FLY7"/>
<dbReference type="Proteomes" id="UP000181976">
    <property type="component" value="Unassembled WGS sequence"/>
</dbReference>
<dbReference type="InParanoid" id="A0A1I2FLY7"/>
<protein>
    <submittedName>
        <fullName evidence="1">Uncharacterized protein</fullName>
    </submittedName>
</protein>
<dbReference type="SUPFAM" id="SSF48208">
    <property type="entry name" value="Six-hairpin glycosidases"/>
    <property type="match status" value="1"/>
</dbReference>
<proteinExistence type="predicted"/>
<reference evidence="1 2" key="1">
    <citation type="submission" date="2016-10" db="EMBL/GenBank/DDBJ databases">
        <authorList>
            <person name="de Groot N.N."/>
        </authorList>
    </citation>
    <scope>NUCLEOTIDE SEQUENCE [LARGE SCALE GENOMIC DNA]</scope>
    <source>
        <strain evidence="1 2">DSM 19012</strain>
    </source>
</reference>
<dbReference type="STRING" id="385682.SAMN05444380_1317"/>
<keyword evidence="2" id="KW-1185">Reference proteome</keyword>
<sequence length="680" mass="78034">MNNKKYLNSRFLFGLLTMTFFYSIVRSQPLEGIKAEIMLKNPGNPAECYDLEIEKTNSENTYSYKAGKVLPVEITGRIETSGNTVHYKISLTAHEDVFFNFKQNIAAGGANHQDCQFLMPGFWYRHNFRSPREAPSFHTSESWQVREDRLSSPLTGVYDEASGRYFTVLRTDDIHTDAYTAIYHGEVILSGESDLGFTGFESMEGQAWLSVGYPYRESPKAYIRKLTLAPPVITFRELKKGETKTLNWIVKRGKASDFSDFVSQVWTSTYDYLKPAPVETVYSRDMVKKTLSNFFTESFVETEDLNYFSGIHLHTDDCRDMGGAEVGFIGRVLLNAFFAHEYAIESDHPTLGKIAEKIFESYLEKGFTESGFFRESINYRTNEEPHVYSIRRQSEGVYAILNYLHYERKQGRRHLKWEARMKDLLSNFLRLQNPDGSFPRKFKDNFELMDSTGGSTASAIVPLVMASRYFNEKLYLKSAEKAGDYLETEVIEKSDYFSSTLDAYCEDKEASLYASTAMYYLALASSGRKGDHYIRLARKSAYFALSWYYLWDVPFAKGQMLGDMGLKTRGWGNVSVENNHIDVFIFEFVDVLNYLSKETGEERFSEFAHVIETSMLQLLPFPGHMCGVARTGYYPEVVQHTKWDYGKNGKGFYNDIFAPGWTVASLWEMLTPGNGVEFMK</sequence>
<name>A0A1I2FLY7_9BACT</name>
<accession>A0A1I2FLY7</accession>
<dbReference type="eggNOG" id="COG1331">
    <property type="taxonomic scope" value="Bacteria"/>
</dbReference>
<organism evidence="1 2">
    <name type="scientific">Thermophagus xiamenensis</name>
    <dbReference type="NCBI Taxonomy" id="385682"/>
    <lineage>
        <taxon>Bacteria</taxon>
        <taxon>Pseudomonadati</taxon>
        <taxon>Bacteroidota</taxon>
        <taxon>Bacteroidia</taxon>
        <taxon>Marinilabiliales</taxon>
        <taxon>Marinilabiliaceae</taxon>
        <taxon>Thermophagus</taxon>
    </lineage>
</organism>
<dbReference type="GO" id="GO:0005975">
    <property type="term" value="P:carbohydrate metabolic process"/>
    <property type="evidence" value="ECO:0007669"/>
    <property type="project" value="InterPro"/>
</dbReference>
<gene>
    <name evidence="1" type="ORF">SAMN05444380_1317</name>
</gene>
<evidence type="ECO:0000313" key="1">
    <source>
        <dbReference type="EMBL" id="SFF05757.1"/>
    </source>
</evidence>
<dbReference type="OrthoDB" id="1392261at2"/>